<gene>
    <name evidence="2" type="ORF">CONCODRAFT_9032</name>
</gene>
<evidence type="ECO:0000313" key="3">
    <source>
        <dbReference type="Proteomes" id="UP000070444"/>
    </source>
</evidence>
<reference evidence="2 3" key="1">
    <citation type="journal article" date="2015" name="Genome Biol. Evol.">
        <title>Phylogenomic analyses indicate that early fungi evolved digesting cell walls of algal ancestors of land plants.</title>
        <authorList>
            <person name="Chang Y."/>
            <person name="Wang S."/>
            <person name="Sekimoto S."/>
            <person name="Aerts A.L."/>
            <person name="Choi C."/>
            <person name="Clum A."/>
            <person name="LaButti K.M."/>
            <person name="Lindquist E.A."/>
            <person name="Yee Ngan C."/>
            <person name="Ohm R.A."/>
            <person name="Salamov A.A."/>
            <person name="Grigoriev I.V."/>
            <person name="Spatafora J.W."/>
            <person name="Berbee M.L."/>
        </authorList>
    </citation>
    <scope>NUCLEOTIDE SEQUENCE [LARGE SCALE GENOMIC DNA]</scope>
    <source>
        <strain evidence="2 3">NRRL 28638</strain>
    </source>
</reference>
<organism evidence="2 3">
    <name type="scientific">Conidiobolus coronatus (strain ATCC 28846 / CBS 209.66 / NRRL 28638)</name>
    <name type="common">Delacroixia coronata</name>
    <dbReference type="NCBI Taxonomy" id="796925"/>
    <lineage>
        <taxon>Eukaryota</taxon>
        <taxon>Fungi</taxon>
        <taxon>Fungi incertae sedis</taxon>
        <taxon>Zoopagomycota</taxon>
        <taxon>Entomophthoromycotina</taxon>
        <taxon>Entomophthoromycetes</taxon>
        <taxon>Entomophthorales</taxon>
        <taxon>Ancylistaceae</taxon>
        <taxon>Conidiobolus</taxon>
    </lineage>
</organism>
<name>A0A137P0V4_CONC2</name>
<dbReference type="EMBL" id="KQ964565">
    <property type="protein sequence ID" value="KXN68700.1"/>
    <property type="molecule type" value="Genomic_DNA"/>
</dbReference>
<dbReference type="STRING" id="796925.A0A137P0V4"/>
<dbReference type="Gene3D" id="3.10.350.10">
    <property type="entry name" value="LysM domain"/>
    <property type="match status" value="1"/>
</dbReference>
<feature type="domain" description="LysM" evidence="1">
    <location>
        <begin position="134"/>
        <end position="164"/>
    </location>
</feature>
<dbReference type="InterPro" id="IPR036779">
    <property type="entry name" value="LysM_dom_sf"/>
</dbReference>
<keyword evidence="3" id="KW-1185">Reference proteome</keyword>
<dbReference type="OrthoDB" id="73875at2759"/>
<accession>A0A137P0V4</accession>
<protein>
    <recommendedName>
        <fullName evidence="1">LysM domain-containing protein</fullName>
    </recommendedName>
</protein>
<proteinExistence type="predicted"/>
<dbReference type="InterPro" id="IPR018392">
    <property type="entry name" value="LysM"/>
</dbReference>
<evidence type="ECO:0000259" key="1">
    <source>
        <dbReference type="Pfam" id="PF01476"/>
    </source>
</evidence>
<evidence type="ECO:0000313" key="2">
    <source>
        <dbReference type="EMBL" id="KXN68700.1"/>
    </source>
</evidence>
<dbReference type="Proteomes" id="UP000070444">
    <property type="component" value="Unassembled WGS sequence"/>
</dbReference>
<sequence>MVYKNEEQTLLSNISDIDPWIYYLIFIKLNKDHFSCGEIVYDLIKRLSKKYKLTLDKRGLNEKATLQIAITDSHATIVSNGIDIVYSEKPEELKGYKYFYSLISQDFKFELNDHVLKHTPKISKYIPNGPCPSYEIQDGDSCNKIGGQFGITEKQIEAFNSKSSSFKGTWGFKGCTPLQRGIICVNKGRDLLEVEFVDLFKLQESHWLSYFVTSCLNLGQTLADVDLEETLKFARKASIQMTSTQKVLS</sequence>
<dbReference type="AlphaFoldDB" id="A0A137P0V4"/>
<dbReference type="Pfam" id="PF01476">
    <property type="entry name" value="LysM"/>
    <property type="match status" value="1"/>
</dbReference>